<reference evidence="10" key="1">
    <citation type="submission" date="2015-07" db="EMBL/GenBank/DDBJ databases">
        <title>Draft genome sequence of the purine-degrading Gottschalkia purinilyticum DSM 1384 (formerly Clostridium purinilyticum).</title>
        <authorList>
            <person name="Poehlein A."/>
            <person name="Schiel-Bengelsdorf B."/>
            <person name="Bengelsdorf F.R."/>
            <person name="Daniel R."/>
            <person name="Duerre P."/>
        </authorList>
    </citation>
    <scope>NUCLEOTIDE SEQUENCE [LARGE SCALE GENOMIC DNA]</scope>
    <source>
        <strain evidence="10">DSM 1384</strain>
    </source>
</reference>
<feature type="transmembrane region" description="Helical" evidence="7">
    <location>
        <begin position="707"/>
        <end position="728"/>
    </location>
</feature>
<dbReference type="OrthoDB" id="5137249at2"/>
<feature type="domain" description="ABC3 transporter permease C-terminal" evidence="8">
    <location>
        <begin position="657"/>
        <end position="774"/>
    </location>
</feature>
<evidence type="ECO:0000313" key="9">
    <source>
        <dbReference type="EMBL" id="KNF08196.1"/>
    </source>
</evidence>
<keyword evidence="6 7" id="KW-0472">Membrane</keyword>
<dbReference type="GO" id="GO:0044874">
    <property type="term" value="P:lipoprotein localization to outer membrane"/>
    <property type="evidence" value="ECO:0007669"/>
    <property type="project" value="TreeGrafter"/>
</dbReference>
<dbReference type="PANTHER" id="PTHR30489:SF0">
    <property type="entry name" value="LIPOPROTEIN-RELEASING SYSTEM TRANSMEMBRANE PROTEIN LOLE"/>
    <property type="match status" value="1"/>
</dbReference>
<keyword evidence="3" id="KW-1003">Cell membrane</keyword>
<evidence type="ECO:0000256" key="7">
    <source>
        <dbReference type="SAM" id="Phobius"/>
    </source>
</evidence>
<feature type="transmembrane region" description="Helical" evidence="7">
    <location>
        <begin position="432"/>
        <end position="451"/>
    </location>
</feature>
<evidence type="ECO:0000259" key="8">
    <source>
        <dbReference type="Pfam" id="PF02687"/>
    </source>
</evidence>
<feature type="transmembrane region" description="Helical" evidence="7">
    <location>
        <begin position="309"/>
        <end position="335"/>
    </location>
</feature>
<proteinExistence type="inferred from homology"/>
<evidence type="ECO:0000256" key="2">
    <source>
        <dbReference type="ARBA" id="ARBA00005236"/>
    </source>
</evidence>
<accession>A0A0L0W9S5</accession>
<sequence length="784" mass="88746">MKKLNIRALRLIKDSKGQFLAVTILIIVGLMIYVALSMGSVNLADGVNYYYDKTNFADIYVNFFNIDKESIRDIDKIENVKDVEGRLVLDGQIKVESKLDKIKTRVISLPEKNNINKLYTINGENNIDSDKEVLIIEQFAKATGLKVGDTLKLYIQGENYELKIKGIVASPEYVYIMENEQSLLPAEDKFGIIYVSESFLENNLSLKNQYNEITIKVKDESKIKDTKEILNNKLKKYGIIRLYSKDEQLSNRIISDKLDGVKKVSDSVPIIFLGAAAIIISAMLSRMIKNDRIPIGVLKALGYSNKSIMFHYIKISLIIGVIGSTIGIILGTILSSSIGNLYATYFNIPVLKFNFYYKFLFSALAISVIFCGLSGAFSSRKIMKILPSESMKPETPKLGKGILLDKVNFIWSRLSFTSKMVMRNIFRNKKRLIFTSLGIAISFAITLMPLAQKNAFNSVFNDHYSKFLRMDYNIDFNKPEELKAVNDIEKIVNTSNIEPKIEYPFEISKESNKKTVNIIGLKENTKSYRFTDIENKTVKLPERGILLSQGLANFIGAKKGDKIKIKSFVPGKKDLNVEVKEVVKQSLGINGYMNIEEVEDELFYKDKITGVYLNSKDKGNIKESLENIEYISNVQSLNEMRTVFEEYVDLLLYTISIMIIFAGILGFVIVYSSTIMNIAERNYELSTLRVMGFSKKEIFNIISKENIIMTILGILIGIPIGNGILASLEKSFSTEIYTLEINATNVDYLMASVITIVFVILAQLVTYKKINKLNFIESLKSRVS</sequence>
<dbReference type="InterPro" id="IPR051447">
    <property type="entry name" value="Lipoprotein-release_system"/>
</dbReference>
<evidence type="ECO:0000256" key="1">
    <source>
        <dbReference type="ARBA" id="ARBA00004651"/>
    </source>
</evidence>
<dbReference type="AlphaFoldDB" id="A0A0L0W9S5"/>
<dbReference type="InterPro" id="IPR003838">
    <property type="entry name" value="ABC3_permease_C"/>
</dbReference>
<comment type="similarity">
    <text evidence="2">Belongs to the ABC-4 integral membrane protein family. LolC/E subfamily.</text>
</comment>
<evidence type="ECO:0000256" key="3">
    <source>
        <dbReference type="ARBA" id="ARBA00022475"/>
    </source>
</evidence>
<dbReference type="RefSeq" id="WP_050355560.1">
    <property type="nucleotide sequence ID" value="NZ_LGSS01000009.1"/>
</dbReference>
<comment type="subcellular location">
    <subcellularLocation>
        <location evidence="1">Cell membrane</location>
        <topology evidence="1">Multi-pass membrane protein</topology>
    </subcellularLocation>
</comment>
<keyword evidence="9" id="KW-0449">Lipoprotein</keyword>
<name>A0A0L0W9S5_GOTPU</name>
<feature type="transmembrane region" description="Helical" evidence="7">
    <location>
        <begin position="268"/>
        <end position="288"/>
    </location>
</feature>
<feature type="transmembrane region" description="Helical" evidence="7">
    <location>
        <begin position="748"/>
        <end position="767"/>
    </location>
</feature>
<dbReference type="GO" id="GO:0098797">
    <property type="term" value="C:plasma membrane protein complex"/>
    <property type="evidence" value="ECO:0007669"/>
    <property type="project" value="TreeGrafter"/>
</dbReference>
<evidence type="ECO:0000256" key="4">
    <source>
        <dbReference type="ARBA" id="ARBA00022692"/>
    </source>
</evidence>
<dbReference type="EMBL" id="LGSS01000009">
    <property type="protein sequence ID" value="KNF08196.1"/>
    <property type="molecule type" value="Genomic_DNA"/>
</dbReference>
<feature type="domain" description="ABC3 transporter permease C-terminal" evidence="8">
    <location>
        <begin position="268"/>
        <end position="385"/>
    </location>
</feature>
<keyword evidence="5 7" id="KW-1133">Transmembrane helix</keyword>
<evidence type="ECO:0000313" key="10">
    <source>
        <dbReference type="Proteomes" id="UP000037267"/>
    </source>
</evidence>
<organism evidence="9 10">
    <name type="scientific">Gottschalkia purinilytica</name>
    <name type="common">Clostridium purinilyticum</name>
    <dbReference type="NCBI Taxonomy" id="1503"/>
    <lineage>
        <taxon>Bacteria</taxon>
        <taxon>Bacillati</taxon>
        <taxon>Bacillota</taxon>
        <taxon>Tissierellia</taxon>
        <taxon>Tissierellales</taxon>
        <taxon>Gottschalkiaceae</taxon>
        <taxon>Gottschalkia</taxon>
    </lineage>
</organism>
<keyword evidence="10" id="KW-1185">Reference proteome</keyword>
<evidence type="ECO:0000256" key="6">
    <source>
        <dbReference type="ARBA" id="ARBA00023136"/>
    </source>
</evidence>
<dbReference type="PANTHER" id="PTHR30489">
    <property type="entry name" value="LIPOPROTEIN-RELEASING SYSTEM TRANSMEMBRANE PROTEIN LOLE"/>
    <property type="match status" value="1"/>
</dbReference>
<dbReference type="Pfam" id="PF02687">
    <property type="entry name" value="FtsX"/>
    <property type="match status" value="2"/>
</dbReference>
<dbReference type="STRING" id="1503.CLPU_9c00920"/>
<comment type="caution">
    <text evidence="9">The sequence shown here is derived from an EMBL/GenBank/DDBJ whole genome shotgun (WGS) entry which is preliminary data.</text>
</comment>
<evidence type="ECO:0000256" key="5">
    <source>
        <dbReference type="ARBA" id="ARBA00022989"/>
    </source>
</evidence>
<keyword evidence="4 7" id="KW-0812">Transmembrane</keyword>
<feature type="transmembrane region" description="Helical" evidence="7">
    <location>
        <begin position="650"/>
        <end position="671"/>
    </location>
</feature>
<gene>
    <name evidence="9" type="ORF">CLPU_9c00920</name>
</gene>
<protein>
    <submittedName>
        <fullName evidence="9">ABC-type transport system, involved in lipoprotein release, permease component</fullName>
    </submittedName>
</protein>
<feature type="transmembrane region" description="Helical" evidence="7">
    <location>
        <begin position="20"/>
        <end position="39"/>
    </location>
</feature>
<feature type="transmembrane region" description="Helical" evidence="7">
    <location>
        <begin position="355"/>
        <end position="377"/>
    </location>
</feature>
<dbReference type="Proteomes" id="UP000037267">
    <property type="component" value="Unassembled WGS sequence"/>
</dbReference>